<comment type="similarity">
    <text evidence="1 2">Belongs to the phD/YefM antitoxin family.</text>
</comment>
<name>A0A162LH38_9PROT</name>
<dbReference type="Proteomes" id="UP000075787">
    <property type="component" value="Unassembled WGS sequence"/>
</dbReference>
<dbReference type="SUPFAM" id="SSF143120">
    <property type="entry name" value="YefM-like"/>
    <property type="match status" value="1"/>
</dbReference>
<evidence type="ECO:0000313" key="4">
    <source>
        <dbReference type="Proteomes" id="UP000075787"/>
    </source>
</evidence>
<dbReference type="OrthoDB" id="165038at2"/>
<evidence type="ECO:0000256" key="1">
    <source>
        <dbReference type="ARBA" id="ARBA00009981"/>
    </source>
</evidence>
<gene>
    <name evidence="3" type="ORF">AUP44_24445</name>
</gene>
<evidence type="ECO:0000256" key="2">
    <source>
        <dbReference type="RuleBase" id="RU362080"/>
    </source>
</evidence>
<dbReference type="InterPro" id="IPR036165">
    <property type="entry name" value="YefM-like_sf"/>
</dbReference>
<sequence length="89" mass="10147">MREVSATEFARNFGQYREIVQREPVAVTSHGRTTGYFVSPVEYEELQRYKHLMQRSFATKDLSAEHIAAIAGGHMAAEHDHLDALLENE</sequence>
<accession>A0A162LH38</accession>
<comment type="caution">
    <text evidence="3">The sequence shown here is derived from an EMBL/GenBank/DDBJ whole genome shotgun (WGS) entry which is preliminary data.</text>
</comment>
<proteinExistence type="inferred from homology"/>
<dbReference type="EMBL" id="LPZR01000075">
    <property type="protein sequence ID" value="KYO54944.1"/>
    <property type="molecule type" value="Genomic_DNA"/>
</dbReference>
<organism evidence="3 4">
    <name type="scientific">Tistrella mobilis</name>
    <dbReference type="NCBI Taxonomy" id="171437"/>
    <lineage>
        <taxon>Bacteria</taxon>
        <taxon>Pseudomonadati</taxon>
        <taxon>Pseudomonadota</taxon>
        <taxon>Alphaproteobacteria</taxon>
        <taxon>Geminicoccales</taxon>
        <taxon>Geminicoccaceae</taxon>
        <taxon>Tistrella</taxon>
    </lineage>
</organism>
<reference evidence="3 4" key="1">
    <citation type="submission" date="2015-12" db="EMBL/GenBank/DDBJ databases">
        <title>Genome sequence of Tistrella mobilis MCCC 1A02139.</title>
        <authorList>
            <person name="Lu L."/>
            <person name="Lai Q."/>
            <person name="Shao Z."/>
            <person name="Qian P."/>
        </authorList>
    </citation>
    <scope>NUCLEOTIDE SEQUENCE [LARGE SCALE GENOMIC DNA]</scope>
    <source>
        <strain evidence="3 4">MCCC 1A02139</strain>
    </source>
</reference>
<dbReference type="NCBIfam" id="TIGR01552">
    <property type="entry name" value="phd_fam"/>
    <property type="match status" value="1"/>
</dbReference>
<dbReference type="AlphaFoldDB" id="A0A162LH38"/>
<dbReference type="InterPro" id="IPR006442">
    <property type="entry name" value="Antitoxin_Phd/YefM"/>
</dbReference>
<dbReference type="Pfam" id="PF02604">
    <property type="entry name" value="PhdYeFM_antitox"/>
    <property type="match status" value="1"/>
</dbReference>
<protein>
    <recommendedName>
        <fullName evidence="2">Antitoxin</fullName>
    </recommendedName>
</protein>
<dbReference type="GeneID" id="97239818"/>
<comment type="function">
    <text evidence="2">Antitoxin component of a type II toxin-antitoxin (TA) system.</text>
</comment>
<evidence type="ECO:0000313" key="3">
    <source>
        <dbReference type="EMBL" id="KYO54944.1"/>
    </source>
</evidence>
<dbReference type="RefSeq" id="WP_062762587.1">
    <property type="nucleotide sequence ID" value="NZ_CP121044.1"/>
</dbReference>